<dbReference type="GO" id="GO:0009055">
    <property type="term" value="F:electron transfer activity"/>
    <property type="evidence" value="ECO:0007669"/>
    <property type="project" value="InterPro"/>
</dbReference>
<evidence type="ECO:0000313" key="10">
    <source>
        <dbReference type="EMBL" id="NWD40100.1"/>
    </source>
</evidence>
<evidence type="ECO:0000259" key="9">
    <source>
        <dbReference type="Pfam" id="PF00127"/>
    </source>
</evidence>
<evidence type="ECO:0000256" key="2">
    <source>
        <dbReference type="ARBA" id="ARBA00014744"/>
    </source>
</evidence>
<dbReference type="NCBIfam" id="TIGR02695">
    <property type="entry name" value="azurin"/>
    <property type="match status" value="1"/>
</dbReference>
<dbReference type="GO" id="GO:0005507">
    <property type="term" value="F:copper ion binding"/>
    <property type="evidence" value="ECO:0007669"/>
    <property type="project" value="UniProtKB-UniRule"/>
</dbReference>
<dbReference type="PANTHER" id="PTHR38439:SF2">
    <property type="entry name" value="OUTER MEMBRANE PROTEIN H.8"/>
    <property type="match status" value="1"/>
</dbReference>
<organism evidence="10 11">
    <name type="scientific">Pseudomonas tolaasii</name>
    <dbReference type="NCBI Taxonomy" id="29442"/>
    <lineage>
        <taxon>Bacteria</taxon>
        <taxon>Pseudomonadati</taxon>
        <taxon>Pseudomonadota</taxon>
        <taxon>Gammaproteobacteria</taxon>
        <taxon>Pseudomonadales</taxon>
        <taxon>Pseudomonadaceae</taxon>
        <taxon>Pseudomonas</taxon>
    </lineage>
</organism>
<feature type="chain" id="PRO_5031600590" description="Azurin" evidence="8">
    <location>
        <begin position="21"/>
        <end position="159"/>
    </location>
</feature>
<keyword evidence="5 8" id="KW-0249">Electron transport</keyword>
<dbReference type="SUPFAM" id="SSF49503">
    <property type="entry name" value="Cupredoxins"/>
    <property type="match status" value="1"/>
</dbReference>
<dbReference type="Gene3D" id="2.60.40.420">
    <property type="entry name" value="Cupredoxins - blue copper proteins"/>
    <property type="match status" value="1"/>
</dbReference>
<dbReference type="InterPro" id="IPR008972">
    <property type="entry name" value="Cupredoxin"/>
</dbReference>
<evidence type="ECO:0000256" key="3">
    <source>
        <dbReference type="ARBA" id="ARBA00022448"/>
    </source>
</evidence>
<keyword evidence="4 8" id="KW-0479">Metal-binding</keyword>
<keyword evidence="8" id="KW-0574">Periplasm</keyword>
<name>A0A7Y8DUJ3_PSETO</name>
<keyword evidence="6 8" id="KW-0186">Copper</keyword>
<evidence type="ECO:0000256" key="5">
    <source>
        <dbReference type="ARBA" id="ARBA00022982"/>
    </source>
</evidence>
<comment type="subcellular location">
    <subcellularLocation>
        <location evidence="8">Periplasm</location>
    </subcellularLocation>
</comment>
<comment type="caution">
    <text evidence="10">The sequence shown here is derived from an EMBL/GenBank/DDBJ whole genome shotgun (WGS) entry which is preliminary data.</text>
</comment>
<dbReference type="Pfam" id="PF00127">
    <property type="entry name" value="Copper-bind"/>
    <property type="match status" value="1"/>
</dbReference>
<dbReference type="Proteomes" id="UP000549134">
    <property type="component" value="Unassembled WGS sequence"/>
</dbReference>
<evidence type="ECO:0000256" key="1">
    <source>
        <dbReference type="ARBA" id="ARBA00002770"/>
    </source>
</evidence>
<comment type="function">
    <text evidence="1 8">Transfers electrons from cytochrome c551 to cytochrome oxidase.</text>
</comment>
<evidence type="ECO:0000313" key="11">
    <source>
        <dbReference type="Proteomes" id="UP000549134"/>
    </source>
</evidence>
<reference evidence="10 11" key="1">
    <citation type="submission" date="2020-04" db="EMBL/GenBank/DDBJ databases">
        <title>Molecular characterization of pseudomonads from Agaricus bisporus reveal novel blotch 2 pathogens in Western Europe.</title>
        <authorList>
            <person name="Taparia T."/>
            <person name="Krijger M."/>
            <person name="Haynes E."/>
            <person name="Elpinstone J.G."/>
            <person name="Noble R."/>
            <person name="Van Der Wolf J."/>
        </authorList>
    </citation>
    <scope>NUCLEOTIDE SEQUENCE [LARGE SCALE GENOMIC DNA]</scope>
    <source>
        <strain evidence="10 11">IPO3746</strain>
    </source>
</reference>
<dbReference type="InterPro" id="IPR000923">
    <property type="entry name" value="BlueCu_1"/>
</dbReference>
<protein>
    <recommendedName>
        <fullName evidence="2 8">Azurin</fullName>
    </recommendedName>
</protein>
<dbReference type="InterPro" id="IPR050845">
    <property type="entry name" value="Cu-binding_ET"/>
</dbReference>
<evidence type="ECO:0000256" key="7">
    <source>
        <dbReference type="ARBA" id="ARBA00023157"/>
    </source>
</evidence>
<dbReference type="PANTHER" id="PTHR38439">
    <property type="entry name" value="AURACYANIN-B"/>
    <property type="match status" value="1"/>
</dbReference>
<dbReference type="InterPro" id="IPR014068">
    <property type="entry name" value="Azurin"/>
</dbReference>
<gene>
    <name evidence="10" type="primary">azu</name>
    <name evidence="10" type="ORF">HX787_30035</name>
</gene>
<accession>A0A7Y8DUJ3</accession>
<dbReference type="GO" id="GO:0042597">
    <property type="term" value="C:periplasmic space"/>
    <property type="evidence" value="ECO:0007669"/>
    <property type="project" value="UniProtKB-SubCell"/>
</dbReference>
<dbReference type="EMBL" id="JACAQK010000043">
    <property type="protein sequence ID" value="NWD40100.1"/>
    <property type="molecule type" value="Genomic_DNA"/>
</dbReference>
<feature type="domain" description="Blue (type 1) copper" evidence="9">
    <location>
        <begin position="22"/>
        <end position="149"/>
    </location>
</feature>
<keyword evidence="3 8" id="KW-0813">Transport</keyword>
<evidence type="ECO:0000256" key="8">
    <source>
        <dbReference type="RuleBase" id="RU363017"/>
    </source>
</evidence>
<dbReference type="AlphaFoldDB" id="A0A7Y8DUJ3"/>
<sequence>MMQKLIVLSLLALLAGPAVAAQCSTDITTSDQLTFSKQIIIVDQRCPTFTVNLIHPADAHGMFGHLHNLVVSKTSDVAGIAQDAMGTGRSDNYLKHNDARVIAHTDVVGAGETSSLTINTNKLAPDEHYSFFCSVPGHVGTMFGEVILQTPARTEKRAD</sequence>
<proteinExistence type="predicted"/>
<feature type="signal peptide" evidence="8">
    <location>
        <begin position="1"/>
        <end position="20"/>
    </location>
</feature>
<keyword evidence="8" id="KW-0732">Signal</keyword>
<evidence type="ECO:0000256" key="6">
    <source>
        <dbReference type="ARBA" id="ARBA00023008"/>
    </source>
</evidence>
<keyword evidence="7" id="KW-1015">Disulfide bond</keyword>
<evidence type="ECO:0000256" key="4">
    <source>
        <dbReference type="ARBA" id="ARBA00022723"/>
    </source>
</evidence>